<keyword evidence="1" id="KW-0812">Transmembrane</keyword>
<feature type="transmembrane region" description="Helical" evidence="1">
    <location>
        <begin position="90"/>
        <end position="111"/>
    </location>
</feature>
<feature type="transmembrane region" description="Helical" evidence="1">
    <location>
        <begin position="183"/>
        <end position="202"/>
    </location>
</feature>
<dbReference type="EMBL" id="FQXP01000004">
    <property type="protein sequence ID" value="SHH69885.1"/>
    <property type="molecule type" value="Genomic_DNA"/>
</dbReference>
<feature type="transmembrane region" description="Helical" evidence="1">
    <location>
        <begin position="151"/>
        <end position="177"/>
    </location>
</feature>
<feature type="transmembrane region" description="Helical" evidence="1">
    <location>
        <begin position="237"/>
        <end position="254"/>
    </location>
</feature>
<keyword evidence="1" id="KW-1133">Transmembrane helix</keyword>
<sequence length="264" mass="31143">MKINYFVLIALITYVFSEYLLLLKYNNVSQLNIYDISISLSNSYLAIAYMLFLLFCLLYYNITSNKGFYKYVFLKNSSSMEWYKFNVYKIFLYSFTFATVIFSQCFLQGVIKLDLNNSWSQYIVNLASNNTITYLYSQEMLSYIMKTFSPLTFVLINFFFVICFFIVIGLSIFILSLIIKNKIISFSIMFFINCLNIVIYTGDLGVDFIRKISLYYNLIILSFPIGDINVFSIVYRILYWVILITVLIIIGNIIKSKVDFYYEK</sequence>
<keyword evidence="3" id="KW-1185">Reference proteome</keyword>
<accession>A0A1M5V3T0</accession>
<evidence type="ECO:0000313" key="2">
    <source>
        <dbReference type="EMBL" id="SHH69885.1"/>
    </source>
</evidence>
<evidence type="ECO:0008006" key="4">
    <source>
        <dbReference type="Google" id="ProtNLM"/>
    </source>
</evidence>
<dbReference type="STRING" id="1121306.SAMN02745196_01088"/>
<evidence type="ECO:0000313" key="3">
    <source>
        <dbReference type="Proteomes" id="UP000184526"/>
    </source>
</evidence>
<dbReference type="Proteomes" id="UP000184526">
    <property type="component" value="Unassembled WGS sequence"/>
</dbReference>
<protein>
    <recommendedName>
        <fullName evidence="4">ABC-2 family transporter protein</fullName>
    </recommendedName>
</protein>
<gene>
    <name evidence="2" type="ORF">SAMN02745196_01088</name>
</gene>
<organism evidence="2 3">
    <name type="scientific">Clostridium collagenovorans DSM 3089</name>
    <dbReference type="NCBI Taxonomy" id="1121306"/>
    <lineage>
        <taxon>Bacteria</taxon>
        <taxon>Bacillati</taxon>
        <taxon>Bacillota</taxon>
        <taxon>Clostridia</taxon>
        <taxon>Eubacteriales</taxon>
        <taxon>Clostridiaceae</taxon>
        <taxon>Clostridium</taxon>
    </lineage>
</organism>
<reference evidence="2 3" key="1">
    <citation type="submission" date="2016-11" db="EMBL/GenBank/DDBJ databases">
        <authorList>
            <person name="Jaros S."/>
            <person name="Januszkiewicz K."/>
            <person name="Wedrychowicz H."/>
        </authorList>
    </citation>
    <scope>NUCLEOTIDE SEQUENCE [LARGE SCALE GENOMIC DNA]</scope>
    <source>
        <strain evidence="2 3">DSM 3089</strain>
    </source>
</reference>
<feature type="transmembrane region" description="Helical" evidence="1">
    <location>
        <begin position="44"/>
        <end position="62"/>
    </location>
</feature>
<evidence type="ECO:0000256" key="1">
    <source>
        <dbReference type="SAM" id="Phobius"/>
    </source>
</evidence>
<name>A0A1M5V3T0_9CLOT</name>
<proteinExistence type="predicted"/>
<feature type="transmembrane region" description="Helical" evidence="1">
    <location>
        <begin position="6"/>
        <end position="23"/>
    </location>
</feature>
<dbReference type="AlphaFoldDB" id="A0A1M5V3T0"/>
<keyword evidence="1" id="KW-0472">Membrane</keyword>